<dbReference type="InterPro" id="IPR007314">
    <property type="entry name" value="Cofac_haem-bd_dom"/>
</dbReference>
<comment type="similarity">
    <text evidence="2">Belongs to the RETICULATA family.</text>
</comment>
<name>A0A8S2A513_ARAAE</name>
<evidence type="ECO:0000256" key="7">
    <source>
        <dbReference type="ARBA" id="ARBA00022946"/>
    </source>
</evidence>
<dbReference type="CDD" id="cd14727">
    <property type="entry name" value="ChanN-like"/>
    <property type="match status" value="1"/>
</dbReference>
<keyword evidence="4" id="KW-0150">Chloroplast</keyword>
<keyword evidence="6" id="KW-0812">Transmembrane</keyword>
<evidence type="ECO:0000256" key="8">
    <source>
        <dbReference type="ARBA" id="ARBA00022989"/>
    </source>
</evidence>
<dbReference type="Pfam" id="PF11891">
    <property type="entry name" value="RETICULATA-like"/>
    <property type="match status" value="1"/>
</dbReference>
<proteinExistence type="inferred from homology"/>
<evidence type="ECO:0000313" key="13">
    <source>
        <dbReference type="Proteomes" id="UP000682877"/>
    </source>
</evidence>
<feature type="region of interest" description="Disordered" evidence="10">
    <location>
        <begin position="556"/>
        <end position="576"/>
    </location>
</feature>
<keyword evidence="7" id="KW-0809">Transit peptide</keyword>
<gene>
    <name evidence="12" type="ORF">AARE701A_LOCUS11033</name>
</gene>
<dbReference type="PANTHER" id="PTHR31620">
    <property type="entry name" value="PROTEIN RETICULATA-RELATED 2, CHLOROPLASTIC-RELATED"/>
    <property type="match status" value="1"/>
</dbReference>
<feature type="compositionally biased region" description="Pro residues" evidence="10">
    <location>
        <begin position="560"/>
        <end position="572"/>
    </location>
</feature>
<keyword evidence="9" id="KW-0472">Membrane</keyword>
<feature type="domain" description="Haem-binding uptake Tiki superfamily ChaN" evidence="11">
    <location>
        <begin position="602"/>
        <end position="822"/>
    </location>
</feature>
<evidence type="ECO:0000259" key="11">
    <source>
        <dbReference type="Pfam" id="PF04187"/>
    </source>
</evidence>
<reference evidence="12" key="1">
    <citation type="submission" date="2021-01" db="EMBL/GenBank/DDBJ databases">
        <authorList>
            <person name="Bezrukov I."/>
        </authorList>
    </citation>
    <scope>NUCLEOTIDE SEQUENCE</scope>
</reference>
<protein>
    <recommendedName>
        <fullName evidence="11">Haem-binding uptake Tiki superfamily ChaN domain-containing protein</fullName>
    </recommendedName>
</protein>
<comment type="subcellular location">
    <subcellularLocation>
        <location evidence="1">Plastid</location>
        <location evidence="1">Chloroplast membrane</location>
        <topology evidence="1">Multi-pass membrane protein</topology>
    </subcellularLocation>
</comment>
<dbReference type="Pfam" id="PF04187">
    <property type="entry name" value="Cofac_haem_bdg"/>
    <property type="match status" value="1"/>
</dbReference>
<dbReference type="EMBL" id="LR999454">
    <property type="protein sequence ID" value="CAE6041166.1"/>
    <property type="molecule type" value="Genomic_DNA"/>
</dbReference>
<keyword evidence="3" id="KW-0217">Developmental protein</keyword>
<dbReference type="AlphaFoldDB" id="A0A8S2A513"/>
<evidence type="ECO:0000256" key="5">
    <source>
        <dbReference type="ARBA" id="ARBA00022640"/>
    </source>
</evidence>
<keyword evidence="8" id="KW-1133">Transmembrane helix</keyword>
<evidence type="ECO:0000256" key="3">
    <source>
        <dbReference type="ARBA" id="ARBA00022473"/>
    </source>
</evidence>
<keyword evidence="13" id="KW-1185">Reference proteome</keyword>
<evidence type="ECO:0000256" key="6">
    <source>
        <dbReference type="ARBA" id="ARBA00022692"/>
    </source>
</evidence>
<accession>A0A8S2A513</accession>
<evidence type="ECO:0000313" key="12">
    <source>
        <dbReference type="EMBL" id="CAE6041166.1"/>
    </source>
</evidence>
<keyword evidence="5" id="KW-0934">Plastid</keyword>
<dbReference type="SUPFAM" id="SSF159501">
    <property type="entry name" value="EreA/ChaN-like"/>
    <property type="match status" value="1"/>
</dbReference>
<dbReference type="InterPro" id="IPR021825">
    <property type="entry name" value="RETICULATA-related"/>
</dbReference>
<evidence type="ECO:0000256" key="9">
    <source>
        <dbReference type="ARBA" id="ARBA00023136"/>
    </source>
</evidence>
<sequence length="1194" mass="132950">MASCDTPDAFAWLQSLPPLPQWKRNSMSMCICSPNSSHPSLNFSLARTPQSPNFYSFSIVANFKIPITLFVSKPFRTIGTNSTNFLNENVISTLLMGFVDVVLNYNVKRTTCSIQLQTLGSTSNLKDVFNLAFFTFVFLICIYEAPTSLRTTCLKTVKDQLVTCRSRQGSKLLMVQLGSNLEEQWMRSLNLAITNWIIEIKAFQHLKSPSPLFSYAFSTQGLWKVHMYCPVVAMEMESVNSSLNDERLFFSLNYHQLEGVIQFNHKIYVREKWFNIAVNIDNVRCDIIRLVNEKLLSERGMGTEEKHFPSRISLQLTPTNQSNILMVSVQKSSENPLTEFEVEKGIEATIDPPNTFFGLKVSANETTTKSMKPWKFEEWVHGYSANLTWFLHDLDDGREVSSSKPSKVSMVNPRAWFKNRYSSAFRPFTKQGGVVFAGDSYGQSVLWKVDKTAVGKVMEFEPTTNGLLPSQSSSSFPFPRFRGQLPITFSANNNQKKKYLSNPNVFTLCLHSDSNVSSSQIAVTRRAILVAPPLLAAAASVFLSISSAASAETSTESVALPPPVATATPPPPVEKEESITSSIYDASVLGEPMAVGKDKKRVWEKLLNARIVYLGEAEQVPTRDDKVLELEIVRNLRKRCIESDRQLSLALEAFPLDLQDLLNQYMDKRIDGEVLKSYVSHWPPQRWQEYEPLLSYCRDNGVKLIACGTPLKVLRTVQAEGIRGLSESERKLYTPPVGSGFISGFTSFSRTSSLNMNPLTQIVPFGPSSYLSAQARVVEDHTMSQVILQAVADGGGTGLLVVVTGANHVEYGSRGTGLPARISRKIPKKSQLVVLLDPERQFLRKEGESPVADFLWYSAARPCSRNCFDRAEIARVMNAAGRRRDALPQDIQKGLDLGLVSPEILQNFFDLEQYPLISELTQRFQGFRERLLADPKFLNRLAIEEAISITTTLVAQYEKRKENFFEELDYVITDSVRASVVDFFTVWLPAPTLSFISYADETIGPNSIDALKGLLGSIPDNAFQKSLGGQEWTLNLRIASVIVGGLKLAGVGVVSSFAAVGSSNALYAIRKFIKPELGVGEQAKRSPMLKTALVYGGYLGTSSNIRYQIIAGLIEHRISDELSSQPLLVNMISFVVRVANSYFGTQQWIDLARSTGLQTQKSVATSNQIPEVASQSTVEYSTTEEASIDDLKNQ</sequence>
<evidence type="ECO:0000256" key="4">
    <source>
        <dbReference type="ARBA" id="ARBA00022528"/>
    </source>
</evidence>
<dbReference type="Gene3D" id="3.40.50.11550">
    <property type="match status" value="1"/>
</dbReference>
<organism evidence="12 13">
    <name type="scientific">Arabidopsis arenosa</name>
    <name type="common">Sand rock-cress</name>
    <name type="synonym">Cardaminopsis arenosa</name>
    <dbReference type="NCBI Taxonomy" id="38785"/>
    <lineage>
        <taxon>Eukaryota</taxon>
        <taxon>Viridiplantae</taxon>
        <taxon>Streptophyta</taxon>
        <taxon>Embryophyta</taxon>
        <taxon>Tracheophyta</taxon>
        <taxon>Spermatophyta</taxon>
        <taxon>Magnoliopsida</taxon>
        <taxon>eudicotyledons</taxon>
        <taxon>Gunneridae</taxon>
        <taxon>Pentapetalae</taxon>
        <taxon>rosids</taxon>
        <taxon>malvids</taxon>
        <taxon>Brassicales</taxon>
        <taxon>Brassicaceae</taxon>
        <taxon>Camelineae</taxon>
        <taxon>Arabidopsis</taxon>
    </lineage>
</organism>
<dbReference type="PANTHER" id="PTHR31620:SF2">
    <property type="entry name" value="PROTEIN RETICULATA-RELATED 5, CHLOROPLASTIC"/>
    <property type="match status" value="1"/>
</dbReference>
<evidence type="ECO:0000256" key="1">
    <source>
        <dbReference type="ARBA" id="ARBA00004508"/>
    </source>
</evidence>
<evidence type="ECO:0000256" key="10">
    <source>
        <dbReference type="SAM" id="MobiDB-lite"/>
    </source>
</evidence>
<dbReference type="Proteomes" id="UP000682877">
    <property type="component" value="Chromosome 4"/>
</dbReference>
<dbReference type="GO" id="GO:0031969">
    <property type="term" value="C:chloroplast membrane"/>
    <property type="evidence" value="ECO:0007669"/>
    <property type="project" value="UniProtKB-SubCell"/>
</dbReference>
<evidence type="ECO:0000256" key="2">
    <source>
        <dbReference type="ARBA" id="ARBA00010793"/>
    </source>
</evidence>